<dbReference type="OrthoDB" id="6332716at2"/>
<protein>
    <submittedName>
        <fullName evidence="2">Uncharacterized protein</fullName>
    </submittedName>
</protein>
<accession>A0A244CME3</accession>
<feature type="chain" id="PRO_5012490018" evidence="1">
    <location>
        <begin position="19"/>
        <end position="76"/>
    </location>
</feature>
<gene>
    <name evidence="2" type="ORF">B1199_15490</name>
</gene>
<reference evidence="2 3" key="1">
    <citation type="submission" date="2017-02" db="EMBL/GenBank/DDBJ databases">
        <title>Pseudoalteromonas ulvae TC14 Genome.</title>
        <authorList>
            <person name="Molmeret M."/>
        </authorList>
    </citation>
    <scope>NUCLEOTIDE SEQUENCE [LARGE SCALE GENOMIC DNA]</scope>
    <source>
        <strain evidence="2">TC14</strain>
    </source>
</reference>
<evidence type="ECO:0000256" key="1">
    <source>
        <dbReference type="SAM" id="SignalP"/>
    </source>
</evidence>
<dbReference type="AlphaFoldDB" id="A0A244CME3"/>
<evidence type="ECO:0000313" key="3">
    <source>
        <dbReference type="Proteomes" id="UP000194841"/>
    </source>
</evidence>
<name>A0A244CME3_PSEDV</name>
<comment type="caution">
    <text evidence="2">The sequence shown here is derived from an EMBL/GenBank/DDBJ whole genome shotgun (WGS) entry which is preliminary data.</text>
</comment>
<keyword evidence="1" id="KW-0732">Signal</keyword>
<dbReference type="EMBL" id="MWPV01000005">
    <property type="protein sequence ID" value="OUL56774.1"/>
    <property type="molecule type" value="Genomic_DNA"/>
</dbReference>
<dbReference type="Proteomes" id="UP000194841">
    <property type="component" value="Unassembled WGS sequence"/>
</dbReference>
<dbReference type="RefSeq" id="WP_086745028.1">
    <property type="nucleotide sequence ID" value="NZ_MWPV01000005.1"/>
</dbReference>
<feature type="signal peptide" evidence="1">
    <location>
        <begin position="1"/>
        <end position="18"/>
    </location>
</feature>
<evidence type="ECO:0000313" key="2">
    <source>
        <dbReference type="EMBL" id="OUL56774.1"/>
    </source>
</evidence>
<proteinExistence type="predicted"/>
<organism evidence="2 3">
    <name type="scientific">Pseudoalteromonas ulvae</name>
    <dbReference type="NCBI Taxonomy" id="107327"/>
    <lineage>
        <taxon>Bacteria</taxon>
        <taxon>Pseudomonadati</taxon>
        <taxon>Pseudomonadota</taxon>
        <taxon>Gammaproteobacteria</taxon>
        <taxon>Alteromonadales</taxon>
        <taxon>Pseudoalteromonadaceae</taxon>
        <taxon>Pseudoalteromonas</taxon>
    </lineage>
</organism>
<sequence length="76" mass="8538">MKHSILAILLALSSSVYAEDTLPEAPKELVKDFTEMCLNWAKEDDTATEELKAYVLNCVNDELTSEGYKKVTEVKI</sequence>
<keyword evidence="3" id="KW-1185">Reference proteome</keyword>